<evidence type="ECO:0000313" key="8">
    <source>
        <dbReference type="Proteomes" id="UP000000557"/>
    </source>
</evidence>
<dbReference type="SUPFAM" id="SSF47598">
    <property type="entry name" value="Ribbon-helix-helix"/>
    <property type="match status" value="1"/>
</dbReference>
<dbReference type="EnsemblBacteria" id="BAC90073">
    <property type="protein sequence ID" value="BAC90073"/>
    <property type="gene ID" value="BAC90073"/>
</dbReference>
<keyword evidence="4" id="KW-0238">DNA-binding</keyword>
<dbReference type="EMBL" id="BA000045">
    <property type="protein sequence ID" value="BAC90073.1"/>
    <property type="molecule type" value="Genomic_DNA"/>
</dbReference>
<dbReference type="KEGG" id="gvi:gsl2132"/>
<keyword evidence="3" id="KW-0805">Transcription regulation</keyword>
<dbReference type="Pfam" id="PF08681">
    <property type="entry name" value="TacA1"/>
    <property type="match status" value="1"/>
</dbReference>
<proteinExistence type="inferred from homology"/>
<keyword evidence="2" id="KW-1277">Toxin-antitoxin system</keyword>
<dbReference type="PANTHER" id="PTHR35401">
    <property type="entry name" value="COPG FAMILY HELIX-TURN-HELIX PROTEIN-RELATED-RELATED"/>
    <property type="match status" value="1"/>
</dbReference>
<dbReference type="InParanoid" id="Q7NIQ1"/>
<sequence>MAMTPEPQTKTERIDIRTTPAAKRALQETAAIEHKTVSGFLLDSGLKASAQILADRWFFLLDDKRWEVFVAAFNASPKEHQRLRQLLSPLGVLLN</sequence>
<dbReference type="Proteomes" id="UP000000557">
    <property type="component" value="Chromosome"/>
</dbReference>
<evidence type="ECO:0000256" key="5">
    <source>
        <dbReference type="ARBA" id="ARBA00023163"/>
    </source>
</evidence>
<comment type="similarity">
    <text evidence="6">Belongs to the TacA antitoxin family.</text>
</comment>
<dbReference type="GO" id="GO:0003677">
    <property type="term" value="F:DNA binding"/>
    <property type="evidence" value="ECO:0007669"/>
    <property type="project" value="UniProtKB-KW"/>
</dbReference>
<gene>
    <name evidence="7" type="ordered locus">gsl2132</name>
</gene>
<dbReference type="eggNOG" id="COG4453">
    <property type="taxonomic scope" value="Bacteria"/>
</dbReference>
<evidence type="ECO:0000256" key="2">
    <source>
        <dbReference type="ARBA" id="ARBA00022649"/>
    </source>
</evidence>
<keyword evidence="1" id="KW-0678">Repressor</keyword>
<dbReference type="InterPro" id="IPR010985">
    <property type="entry name" value="Ribbon_hlx_hlx"/>
</dbReference>
<dbReference type="STRING" id="251221.gene:10759627"/>
<dbReference type="GO" id="GO:0006355">
    <property type="term" value="P:regulation of DNA-templated transcription"/>
    <property type="evidence" value="ECO:0007669"/>
    <property type="project" value="InterPro"/>
</dbReference>
<dbReference type="AlphaFoldDB" id="Q7NIQ1"/>
<dbReference type="HOGENOM" id="CLU_152494_1_2_3"/>
<evidence type="ECO:0000256" key="1">
    <source>
        <dbReference type="ARBA" id="ARBA00022491"/>
    </source>
</evidence>
<dbReference type="InterPro" id="IPR014795">
    <property type="entry name" value="TacA_1-like"/>
</dbReference>
<dbReference type="OrthoDB" id="574265at2"/>
<reference evidence="7 8" key="1">
    <citation type="journal article" date="2003" name="DNA Res.">
        <title>Complete genome structure of Gloeobacter violaceus PCC 7421, a cyanobacterium that lacks thylakoids.</title>
        <authorList>
            <person name="Nakamura Y."/>
            <person name="Kaneko T."/>
            <person name="Sato S."/>
            <person name="Mimuro M."/>
            <person name="Miyashita H."/>
            <person name="Tsuchiya T."/>
            <person name="Sasamoto S."/>
            <person name="Watanabe A."/>
            <person name="Kawashima K."/>
            <person name="Kishida Y."/>
            <person name="Kiyokawa C."/>
            <person name="Kohara M."/>
            <person name="Matsumoto M."/>
            <person name="Matsuno A."/>
            <person name="Nakazaki N."/>
            <person name="Shimpo S."/>
            <person name="Takeuchi C."/>
            <person name="Yamada M."/>
            <person name="Tabata S."/>
        </authorList>
    </citation>
    <scope>NUCLEOTIDE SEQUENCE [LARGE SCALE GENOMIC DNA]</scope>
    <source>
        <strain evidence="8">ATCC 29082 / PCC 7421</strain>
    </source>
</reference>
<evidence type="ECO:0000256" key="3">
    <source>
        <dbReference type="ARBA" id="ARBA00023015"/>
    </source>
</evidence>
<evidence type="ECO:0000256" key="4">
    <source>
        <dbReference type="ARBA" id="ARBA00023125"/>
    </source>
</evidence>
<accession>Q7NIQ1</accession>
<keyword evidence="5" id="KW-0804">Transcription</keyword>
<dbReference type="Gene3D" id="1.20.5.780">
    <property type="entry name" value="Single helix bin"/>
    <property type="match status" value="1"/>
</dbReference>
<reference evidence="7 8" key="2">
    <citation type="journal article" date="2003" name="DNA Res.">
        <title>Complete genome structure of Gloeobacter violaceus PCC 7421, a cyanobacterium that lacks thylakoids (supplement).</title>
        <authorList>
            <person name="Nakamura Y."/>
            <person name="Kaneko T."/>
            <person name="Sato S."/>
            <person name="Mimuro M."/>
            <person name="Miyashita H."/>
            <person name="Tsuchiya T."/>
            <person name="Sasamoto S."/>
            <person name="Watanabe A."/>
            <person name="Kawashima K."/>
            <person name="Kishida Y."/>
            <person name="Kiyokawa C."/>
            <person name="Kohara M."/>
            <person name="Matsumoto M."/>
            <person name="Matsuno A."/>
            <person name="Nakazaki N."/>
            <person name="Shimpo S."/>
            <person name="Takeuchi C."/>
            <person name="Yamada M."/>
            <person name="Tabata S."/>
        </authorList>
    </citation>
    <scope>NUCLEOTIDE SEQUENCE [LARGE SCALE GENOMIC DNA]</scope>
    <source>
        <strain evidence="8">ATCC 29082 / PCC 7421</strain>
    </source>
</reference>
<organism evidence="7 8">
    <name type="scientific">Gloeobacter violaceus (strain ATCC 29082 / PCC 7421)</name>
    <dbReference type="NCBI Taxonomy" id="251221"/>
    <lineage>
        <taxon>Bacteria</taxon>
        <taxon>Bacillati</taxon>
        <taxon>Cyanobacteriota</taxon>
        <taxon>Cyanophyceae</taxon>
        <taxon>Gloeobacterales</taxon>
        <taxon>Gloeobacteraceae</taxon>
        <taxon>Gloeobacter</taxon>
    </lineage>
</organism>
<name>Q7NIQ1_GLOVI</name>
<evidence type="ECO:0000313" key="7">
    <source>
        <dbReference type="EMBL" id="BAC90073.1"/>
    </source>
</evidence>
<keyword evidence="8" id="KW-1185">Reference proteome</keyword>
<evidence type="ECO:0000256" key="6">
    <source>
        <dbReference type="ARBA" id="ARBA00049988"/>
    </source>
</evidence>
<protein>
    <submittedName>
        <fullName evidence="7">Gsl2132 protein</fullName>
    </submittedName>
</protein>
<dbReference type="PANTHER" id="PTHR35401:SF1">
    <property type="entry name" value="CYTOPLASMIC PROTEIN"/>
    <property type="match status" value="1"/>
</dbReference>